<reference evidence="2 3" key="1">
    <citation type="submission" date="2019-08" db="EMBL/GenBank/DDBJ databases">
        <title>In-depth cultivation of the pig gut microbiome towards novel bacterial diversity and tailored functional studies.</title>
        <authorList>
            <person name="Wylensek D."/>
            <person name="Hitch T.C.A."/>
            <person name="Clavel T."/>
        </authorList>
    </citation>
    <scope>NUCLEOTIDE SEQUENCE [LARGE SCALE GENOMIC DNA]</scope>
    <source>
        <strain evidence="2 3">LKV-178-WT-2C</strain>
    </source>
</reference>
<name>A0A6I2U0F0_9BACT</name>
<dbReference type="EMBL" id="VUNF01000022">
    <property type="protein sequence ID" value="MST78173.1"/>
    <property type="molecule type" value="Genomic_DNA"/>
</dbReference>
<evidence type="ECO:0000313" key="2">
    <source>
        <dbReference type="EMBL" id="MST78173.1"/>
    </source>
</evidence>
<accession>A0A6I2U0F0</accession>
<comment type="caution">
    <text evidence="2">The sequence shown here is derived from an EMBL/GenBank/DDBJ whole genome shotgun (WGS) entry which is preliminary data.</text>
</comment>
<gene>
    <name evidence="2" type="ORF">FYJ72_10925</name>
</gene>
<organism evidence="2 3">
    <name type="scientific">Segatella copri</name>
    <dbReference type="NCBI Taxonomy" id="165179"/>
    <lineage>
        <taxon>Bacteria</taxon>
        <taxon>Pseudomonadati</taxon>
        <taxon>Bacteroidota</taxon>
        <taxon>Bacteroidia</taxon>
        <taxon>Bacteroidales</taxon>
        <taxon>Prevotellaceae</taxon>
        <taxon>Segatella</taxon>
    </lineage>
</organism>
<feature type="coiled-coil region" evidence="1">
    <location>
        <begin position="15"/>
        <end position="42"/>
    </location>
</feature>
<sequence length="59" mass="6384">MGALTIASVSTFTSCKDYDDDISSLQSQIDKLNEMVSKIQGQIDNGAILTGVSPCRKWC</sequence>
<evidence type="ECO:0000256" key="1">
    <source>
        <dbReference type="SAM" id="Coils"/>
    </source>
</evidence>
<proteinExistence type="predicted"/>
<evidence type="ECO:0000313" key="3">
    <source>
        <dbReference type="Proteomes" id="UP000450161"/>
    </source>
</evidence>
<dbReference type="AlphaFoldDB" id="A0A6I2U0F0"/>
<keyword evidence="1" id="KW-0175">Coiled coil</keyword>
<dbReference type="RefSeq" id="WP_154481906.1">
    <property type="nucleotide sequence ID" value="NZ_VUNF01000022.1"/>
</dbReference>
<protein>
    <submittedName>
        <fullName evidence="2">Uncharacterized protein</fullName>
    </submittedName>
</protein>
<dbReference type="Proteomes" id="UP000450161">
    <property type="component" value="Unassembled WGS sequence"/>
</dbReference>